<dbReference type="Gene3D" id="3.40.630.30">
    <property type="match status" value="1"/>
</dbReference>
<dbReference type="SUPFAM" id="SSF55729">
    <property type="entry name" value="Acyl-CoA N-acyltransferases (Nat)"/>
    <property type="match status" value="1"/>
</dbReference>
<evidence type="ECO:0000259" key="3">
    <source>
        <dbReference type="PROSITE" id="PS51186"/>
    </source>
</evidence>
<dbReference type="Proteomes" id="UP000199004">
    <property type="component" value="Unassembled WGS sequence"/>
</dbReference>
<evidence type="ECO:0000256" key="2">
    <source>
        <dbReference type="ARBA" id="ARBA00023315"/>
    </source>
</evidence>
<evidence type="ECO:0000256" key="1">
    <source>
        <dbReference type="ARBA" id="ARBA00022679"/>
    </source>
</evidence>
<dbReference type="CDD" id="cd04301">
    <property type="entry name" value="NAT_SF"/>
    <property type="match status" value="1"/>
</dbReference>
<dbReference type="RefSeq" id="WP_245715112.1">
    <property type="nucleotide sequence ID" value="NZ_BKAE01000003.1"/>
</dbReference>
<dbReference type="InterPro" id="IPR000182">
    <property type="entry name" value="GNAT_dom"/>
</dbReference>
<evidence type="ECO:0000313" key="5">
    <source>
        <dbReference type="Proteomes" id="UP000199004"/>
    </source>
</evidence>
<proteinExistence type="predicted"/>
<dbReference type="PANTHER" id="PTHR43877:SF1">
    <property type="entry name" value="ACETYLTRANSFERASE"/>
    <property type="match status" value="1"/>
</dbReference>
<keyword evidence="5" id="KW-1185">Reference proteome</keyword>
<organism evidence="4 5">
    <name type="scientific">Nocardioides szechwanensis</name>
    <dbReference type="NCBI Taxonomy" id="1005944"/>
    <lineage>
        <taxon>Bacteria</taxon>
        <taxon>Bacillati</taxon>
        <taxon>Actinomycetota</taxon>
        <taxon>Actinomycetes</taxon>
        <taxon>Propionibacteriales</taxon>
        <taxon>Nocardioidaceae</taxon>
        <taxon>Nocardioides</taxon>
    </lineage>
</organism>
<keyword evidence="1" id="KW-0808">Transferase</keyword>
<dbReference type="GO" id="GO:0016747">
    <property type="term" value="F:acyltransferase activity, transferring groups other than amino-acyl groups"/>
    <property type="evidence" value="ECO:0007669"/>
    <property type="project" value="InterPro"/>
</dbReference>
<dbReference type="EMBL" id="FNIC01000001">
    <property type="protein sequence ID" value="SDM74137.1"/>
    <property type="molecule type" value="Genomic_DNA"/>
</dbReference>
<dbReference type="GO" id="GO:0005840">
    <property type="term" value="C:ribosome"/>
    <property type="evidence" value="ECO:0007669"/>
    <property type="project" value="UniProtKB-KW"/>
</dbReference>
<dbReference type="PANTHER" id="PTHR43877">
    <property type="entry name" value="AMINOALKYLPHOSPHONATE N-ACETYLTRANSFERASE-RELATED-RELATED"/>
    <property type="match status" value="1"/>
</dbReference>
<feature type="domain" description="N-acetyltransferase" evidence="3">
    <location>
        <begin position="6"/>
        <end position="160"/>
    </location>
</feature>
<evidence type="ECO:0000313" key="4">
    <source>
        <dbReference type="EMBL" id="SDM74137.1"/>
    </source>
</evidence>
<dbReference type="STRING" id="1005944.SAMN05192576_0826"/>
<name>A0A1G9VPV2_9ACTN</name>
<dbReference type="Pfam" id="PF00583">
    <property type="entry name" value="Acetyltransf_1"/>
    <property type="match status" value="1"/>
</dbReference>
<dbReference type="PROSITE" id="PS51186">
    <property type="entry name" value="GNAT"/>
    <property type="match status" value="1"/>
</dbReference>
<dbReference type="InterPro" id="IPR016181">
    <property type="entry name" value="Acyl_CoA_acyltransferase"/>
</dbReference>
<keyword evidence="4" id="KW-0689">Ribosomal protein</keyword>
<reference evidence="4 5" key="1">
    <citation type="submission" date="2016-10" db="EMBL/GenBank/DDBJ databases">
        <authorList>
            <person name="de Groot N.N."/>
        </authorList>
    </citation>
    <scope>NUCLEOTIDE SEQUENCE [LARGE SCALE GENOMIC DNA]</scope>
    <source>
        <strain evidence="4 5">CGMCC 1.11147</strain>
    </source>
</reference>
<protein>
    <submittedName>
        <fullName evidence="4">Ribosomal protein S18 acetylase RimI</fullName>
    </submittedName>
</protein>
<dbReference type="AlphaFoldDB" id="A0A1G9VPV2"/>
<dbReference type="InterPro" id="IPR050832">
    <property type="entry name" value="Bact_Acetyltransf"/>
</dbReference>
<gene>
    <name evidence="4" type="ORF">SAMN05192576_0826</name>
</gene>
<keyword evidence="2" id="KW-0012">Acyltransferase</keyword>
<accession>A0A1G9VPV2</accession>
<sequence>MSRSLVSLRCAELADAPALAELWADALRRADRHDHIADLELVIKKAAASPEQRLIVADQDGAVAGAVLLRVTTLTPINLEQVVQAISPHVFPHYRRHGIGRLLMESAVSFAEELGVAHVGTAAASASRDANRFMARLGLGPHAMLRLAPTVAVRAKLTAQRPALAATSGRQLTRVLAARRSMRRAQTTPGG</sequence>
<keyword evidence="4" id="KW-0687">Ribonucleoprotein</keyword>